<dbReference type="STRING" id="1529.SAMN04487885_11636"/>
<dbReference type="GeneID" id="90544504"/>
<feature type="transmembrane region" description="Helical" evidence="1">
    <location>
        <begin position="13"/>
        <end position="31"/>
    </location>
</feature>
<dbReference type="RefSeq" id="WP_027638019.1">
    <property type="nucleotide sequence ID" value="NZ_BAAACD010000024.1"/>
</dbReference>
<evidence type="ECO:0000313" key="3">
    <source>
        <dbReference type="EMBL" id="SFF93554.1"/>
    </source>
</evidence>
<evidence type="ECO:0000256" key="1">
    <source>
        <dbReference type="SAM" id="Phobius"/>
    </source>
</evidence>
<protein>
    <submittedName>
        <fullName evidence="3">Putative membrane protein, TIGR04086 family</fullName>
    </submittedName>
    <submittedName>
        <fullName evidence="2">TIGR04086 family membrane protein</fullName>
    </submittedName>
</protein>
<dbReference type="InterPro" id="IPR023804">
    <property type="entry name" value="DUF3792_TM"/>
</dbReference>
<feature type="transmembrane region" description="Helical" evidence="1">
    <location>
        <begin position="69"/>
        <end position="91"/>
    </location>
</feature>
<dbReference type="NCBIfam" id="TIGR04086">
    <property type="entry name" value="TIGR04086_membr"/>
    <property type="match status" value="1"/>
</dbReference>
<proteinExistence type="predicted"/>
<dbReference type="EMBL" id="FOOE01000016">
    <property type="protein sequence ID" value="SFF93554.1"/>
    <property type="molecule type" value="Genomic_DNA"/>
</dbReference>
<dbReference type="OrthoDB" id="2086722at2"/>
<gene>
    <name evidence="2" type="ORF">DBY38_08865</name>
    <name evidence="3" type="ORF">SAMN04487885_11636</name>
</gene>
<keyword evidence="1" id="KW-0812">Transmembrane</keyword>
<evidence type="ECO:0000313" key="2">
    <source>
        <dbReference type="EMBL" id="PWL52975.1"/>
    </source>
</evidence>
<dbReference type="eggNOG" id="ENOG5033F8G">
    <property type="taxonomic scope" value="Bacteria"/>
</dbReference>
<name>A0A1I2MPX7_9CLOT</name>
<organism evidence="3 4">
    <name type="scientific">Clostridium cadaveris</name>
    <dbReference type="NCBI Taxonomy" id="1529"/>
    <lineage>
        <taxon>Bacteria</taxon>
        <taxon>Bacillati</taxon>
        <taxon>Bacillota</taxon>
        <taxon>Clostridia</taxon>
        <taxon>Eubacteriales</taxon>
        <taxon>Clostridiaceae</taxon>
        <taxon>Clostridium</taxon>
    </lineage>
</organism>
<keyword evidence="4" id="KW-1185">Reference proteome</keyword>
<dbReference type="EMBL" id="QAMZ01000043">
    <property type="protein sequence ID" value="PWL52975.1"/>
    <property type="molecule type" value="Genomic_DNA"/>
</dbReference>
<evidence type="ECO:0000313" key="4">
    <source>
        <dbReference type="Proteomes" id="UP000182135"/>
    </source>
</evidence>
<feature type="transmembrane region" description="Helical" evidence="1">
    <location>
        <begin position="97"/>
        <end position="120"/>
    </location>
</feature>
<dbReference type="Proteomes" id="UP000182135">
    <property type="component" value="Unassembled WGS sequence"/>
</dbReference>
<keyword evidence="1" id="KW-0472">Membrane</keyword>
<reference evidence="2 5" key="2">
    <citation type="submission" date="2018-03" db="EMBL/GenBank/DDBJ databases">
        <title>The uncultured portion of the human microbiome is neutrally assembled.</title>
        <authorList>
            <person name="Jeraldo P."/>
            <person name="Boardman L."/>
            <person name="White B.A."/>
            <person name="Nelson H."/>
            <person name="Goldenfeld N."/>
            <person name="Chia N."/>
        </authorList>
    </citation>
    <scope>NUCLEOTIDE SEQUENCE [LARGE SCALE GENOMIC DNA]</scope>
    <source>
        <strain evidence="2">CIM:MAG 903</strain>
    </source>
</reference>
<evidence type="ECO:0000313" key="5">
    <source>
        <dbReference type="Proteomes" id="UP000246114"/>
    </source>
</evidence>
<dbReference type="AlphaFoldDB" id="A0A1I2MPX7"/>
<dbReference type="Proteomes" id="UP000246114">
    <property type="component" value="Unassembled WGS sequence"/>
</dbReference>
<dbReference type="Pfam" id="PF12670">
    <property type="entry name" value="DUF3792"/>
    <property type="match status" value="1"/>
</dbReference>
<feature type="transmembrane region" description="Helical" evidence="1">
    <location>
        <begin position="43"/>
        <end position="62"/>
    </location>
</feature>
<reference evidence="3 4" key="1">
    <citation type="submission" date="2016-10" db="EMBL/GenBank/DDBJ databases">
        <authorList>
            <person name="de Groot N.N."/>
        </authorList>
    </citation>
    <scope>NUCLEOTIDE SEQUENCE [LARGE SCALE GENOMIC DNA]</scope>
    <source>
        <strain evidence="3 4">NLAE-zl-G419</strain>
    </source>
</reference>
<sequence>MEKSEFFFNISKGVLRSVIVTTILLAIYSILMNFVDFSMKTVSVVYMVITCVSIVYGAIYASKTNGHKGWISGLSVSALYMLILLIITALINGGLGFSSVMVVQIMLALGVGTLSGMLGINI</sequence>
<keyword evidence="1" id="KW-1133">Transmembrane helix</keyword>
<accession>A0A1I2MPX7</accession>